<dbReference type="GO" id="GO:0003677">
    <property type="term" value="F:DNA binding"/>
    <property type="evidence" value="ECO:0007669"/>
    <property type="project" value="InterPro"/>
</dbReference>
<reference evidence="4 5" key="1">
    <citation type="submission" date="2020-08" db="EMBL/GenBank/DDBJ databases">
        <title>Bridging the membrane lipid divide: bacteria of the FCB group superphylum have the potential to synthesize archaeal ether lipids.</title>
        <authorList>
            <person name="Villanueva L."/>
            <person name="Von Meijenfeldt F.A.B."/>
            <person name="Westbye A.B."/>
            <person name="Yadav S."/>
            <person name="Hopmans E.C."/>
            <person name="Dutilh B.E."/>
            <person name="Sinninghe Damste J.S."/>
        </authorList>
    </citation>
    <scope>NUCLEOTIDE SEQUENCE [LARGE SCALE GENOMIC DNA]</scope>
    <source>
        <strain evidence="4">NIOZ-UU17</strain>
    </source>
</reference>
<organism evidence="4 5">
    <name type="scientific">Candidatus Desulfatibia vada</name>
    <dbReference type="NCBI Taxonomy" id="2841696"/>
    <lineage>
        <taxon>Bacteria</taxon>
        <taxon>Pseudomonadati</taxon>
        <taxon>Thermodesulfobacteriota</taxon>
        <taxon>Desulfobacteria</taxon>
        <taxon>Desulfobacterales</taxon>
        <taxon>Desulfobacterales incertae sedis</taxon>
        <taxon>Candidatus Desulfatibia</taxon>
    </lineage>
</organism>
<accession>A0A8J6P8P7</accession>
<feature type="domain" description="HTH iclR-type" evidence="3">
    <location>
        <begin position="243"/>
        <end position="284"/>
    </location>
</feature>
<dbReference type="GO" id="GO:0005524">
    <property type="term" value="F:ATP binding"/>
    <property type="evidence" value="ECO:0007669"/>
    <property type="project" value="UniProtKB-KW"/>
</dbReference>
<dbReference type="AlphaFoldDB" id="A0A8J6P8P7"/>
<protein>
    <submittedName>
        <fullName evidence="4">ATP-binding protein</fullName>
    </submittedName>
</protein>
<dbReference type="PANTHER" id="PTHR34704">
    <property type="entry name" value="ATPASE"/>
    <property type="match status" value="1"/>
</dbReference>
<dbReference type="Pfam" id="PF01637">
    <property type="entry name" value="ATPase_2"/>
    <property type="match status" value="1"/>
</dbReference>
<dbReference type="EMBL" id="JACNIG010000443">
    <property type="protein sequence ID" value="MBC8434441.1"/>
    <property type="molecule type" value="Genomic_DNA"/>
</dbReference>
<evidence type="ECO:0000313" key="4">
    <source>
        <dbReference type="EMBL" id="MBC8434441.1"/>
    </source>
</evidence>
<dbReference type="InterPro" id="IPR036390">
    <property type="entry name" value="WH_DNA-bd_sf"/>
</dbReference>
<feature type="domain" description="ATPase" evidence="1">
    <location>
        <begin position="5"/>
        <end position="196"/>
    </location>
</feature>
<dbReference type="CDD" id="cd00009">
    <property type="entry name" value="AAA"/>
    <property type="match status" value="1"/>
</dbReference>
<dbReference type="Pfam" id="PF03008">
    <property type="entry name" value="DUF234"/>
    <property type="match status" value="1"/>
</dbReference>
<dbReference type="InterPro" id="IPR011579">
    <property type="entry name" value="ATPase_dom"/>
</dbReference>
<dbReference type="InterPro" id="IPR027417">
    <property type="entry name" value="P-loop_NTPase"/>
</dbReference>
<feature type="domain" description="DUF234" evidence="2">
    <location>
        <begin position="309"/>
        <end position="404"/>
    </location>
</feature>
<dbReference type="Gene3D" id="3.40.50.300">
    <property type="entry name" value="P-loop containing nucleotide triphosphate hydrolases"/>
    <property type="match status" value="1"/>
</dbReference>
<evidence type="ECO:0000259" key="3">
    <source>
        <dbReference type="Pfam" id="PF09339"/>
    </source>
</evidence>
<sequence>MRLHFMNRTREIARLTRVLVSPDPSLVVIYGRRRCGKSTLLQHIAKKTDIYFLADQQEAPLQIQSLAVEIGRTIPGFEQVNYPSWEVLFSAFQRQAKSGTTLILDEFPYLVQKSPELPSIIQKLIDSQQNRTAIIICGSSQRMMQGLVLDASAPLYGRAAEIIKVRPLEPGWIKEALTLGSIQAIEAYSVWGGVPRYWELAKTYGNQEEACKELVLDRDGVLHSEPMRLLLDDMRGASQPHSVLSLIANGSNRLSEIAGRLGKPATSLTRPLANLIELGYIRRDHPFGESPRSSKKTIYRLEDPFLLFWYRIVLPNHSLLERDLVNAVYAESENRFKAQTSEIWEEMARKSTAHLNIANIRWKPAHRWWGYGRDGKNMEIDVIAESLDNKFLLFGEVKWEAKTNIKATIRKLKKAVANFPKQTDKNIIMAVWCKNNRIKNGECSLISPDDVLSVLK</sequence>
<dbReference type="SUPFAM" id="SSF46785">
    <property type="entry name" value="Winged helix' DNA-binding domain"/>
    <property type="match status" value="1"/>
</dbReference>
<evidence type="ECO:0000259" key="2">
    <source>
        <dbReference type="Pfam" id="PF03008"/>
    </source>
</evidence>
<proteinExistence type="predicted"/>
<dbReference type="Pfam" id="PF09339">
    <property type="entry name" value="HTH_IclR"/>
    <property type="match status" value="1"/>
</dbReference>
<evidence type="ECO:0000313" key="5">
    <source>
        <dbReference type="Proteomes" id="UP000605201"/>
    </source>
</evidence>
<dbReference type="InterPro" id="IPR036388">
    <property type="entry name" value="WH-like_DNA-bd_sf"/>
</dbReference>
<comment type="caution">
    <text evidence="4">The sequence shown here is derived from an EMBL/GenBank/DDBJ whole genome shotgun (WGS) entry which is preliminary data.</text>
</comment>
<dbReference type="Gene3D" id="1.10.10.10">
    <property type="entry name" value="Winged helix-like DNA-binding domain superfamily/Winged helix DNA-binding domain"/>
    <property type="match status" value="1"/>
</dbReference>
<gene>
    <name evidence="4" type="ORF">H8D96_21240</name>
</gene>
<dbReference type="InterPro" id="IPR004256">
    <property type="entry name" value="DUF234"/>
</dbReference>
<evidence type="ECO:0000259" key="1">
    <source>
        <dbReference type="Pfam" id="PF01637"/>
    </source>
</evidence>
<keyword evidence="4" id="KW-0547">Nucleotide-binding</keyword>
<name>A0A8J6P8P7_9BACT</name>
<dbReference type="InterPro" id="IPR005471">
    <property type="entry name" value="Tscrpt_reg_IclR_N"/>
</dbReference>
<dbReference type="PANTHER" id="PTHR34704:SF1">
    <property type="entry name" value="ATPASE"/>
    <property type="match status" value="1"/>
</dbReference>
<dbReference type="GO" id="GO:0006355">
    <property type="term" value="P:regulation of DNA-templated transcription"/>
    <property type="evidence" value="ECO:0007669"/>
    <property type="project" value="InterPro"/>
</dbReference>
<dbReference type="Proteomes" id="UP000605201">
    <property type="component" value="Unassembled WGS sequence"/>
</dbReference>
<keyword evidence="4" id="KW-0067">ATP-binding</keyword>
<dbReference type="SUPFAM" id="SSF52540">
    <property type="entry name" value="P-loop containing nucleoside triphosphate hydrolases"/>
    <property type="match status" value="1"/>
</dbReference>